<organism evidence="5 6">
    <name type="scientific">Physocladia obscura</name>
    <dbReference type="NCBI Taxonomy" id="109957"/>
    <lineage>
        <taxon>Eukaryota</taxon>
        <taxon>Fungi</taxon>
        <taxon>Fungi incertae sedis</taxon>
        <taxon>Chytridiomycota</taxon>
        <taxon>Chytridiomycota incertae sedis</taxon>
        <taxon>Chytridiomycetes</taxon>
        <taxon>Chytridiales</taxon>
        <taxon>Chytriomycetaceae</taxon>
        <taxon>Physocladia</taxon>
    </lineage>
</organism>
<evidence type="ECO:0000256" key="1">
    <source>
        <dbReference type="ARBA" id="ARBA00013201"/>
    </source>
</evidence>
<gene>
    <name evidence="5" type="primary">PLA2G7</name>
    <name evidence="5" type="ORF">HK100_011438</name>
</gene>
<dbReference type="Pfam" id="PF03403">
    <property type="entry name" value="PAF-AH_p_II"/>
    <property type="match status" value="1"/>
</dbReference>
<comment type="caution">
    <text evidence="5">The sequence shown here is derived from an EMBL/GenBank/DDBJ whole genome shotgun (WGS) entry which is preliminary data.</text>
</comment>
<dbReference type="GO" id="GO:0003847">
    <property type="term" value="F:1-alkyl-2-acetylglycerophosphocholine esterase activity"/>
    <property type="evidence" value="ECO:0007669"/>
    <property type="project" value="UniProtKB-EC"/>
</dbReference>
<keyword evidence="6" id="KW-1185">Reference proteome</keyword>
<keyword evidence="3" id="KW-0442">Lipid degradation</keyword>
<dbReference type="EMBL" id="JADGJH010000706">
    <property type="protein sequence ID" value="KAJ3123933.1"/>
    <property type="molecule type" value="Genomic_DNA"/>
</dbReference>
<sequence>MIEYPGPYAVGISQIEIPATPDDYGLLGSIFYPATRSDAVAKSKWLLGPPSFYAMGYGDYGKFPYWFNKLLSHPLNAIRMPALKDAPPAIIEGKFPVAIFCHGLAGNQTTYSTFCGSLASHGIVVLSIEHRDGSASITGKNNYAETIKYFPYPEPLEEARILRQTQLAQRVIEVKTAYFLLETLATSTTPTPNLIPSMQTPLFTDKLDMTTAILIGHSFGGATALTVLQDTTWAPFTAGVILDPWMWPMPSFSAISVPIICINSETFHWRKNIAEFRQVWDKYSPATASRNKFAVVKSTGHQDVSDLPSFVYGTAKFFTKMGQPPHIVMAAYDVSVSKWISTILGGQNKILADIRNKSNKKNRVDEDIILYDDDAFGLLDKVMREDWK</sequence>
<dbReference type="EC" id="3.1.1.47" evidence="1"/>
<dbReference type="AlphaFoldDB" id="A0AAD5T471"/>
<evidence type="ECO:0000256" key="2">
    <source>
        <dbReference type="ARBA" id="ARBA00022801"/>
    </source>
</evidence>
<reference evidence="5" key="1">
    <citation type="submission" date="2020-05" db="EMBL/GenBank/DDBJ databases">
        <title>Phylogenomic resolution of chytrid fungi.</title>
        <authorList>
            <person name="Stajich J.E."/>
            <person name="Amses K."/>
            <person name="Simmons R."/>
            <person name="Seto K."/>
            <person name="Myers J."/>
            <person name="Bonds A."/>
            <person name="Quandt C.A."/>
            <person name="Barry K."/>
            <person name="Liu P."/>
            <person name="Grigoriev I."/>
            <person name="Longcore J.E."/>
            <person name="James T.Y."/>
        </authorList>
    </citation>
    <scope>NUCLEOTIDE SEQUENCE</scope>
    <source>
        <strain evidence="5">JEL0513</strain>
    </source>
</reference>
<proteinExistence type="predicted"/>
<dbReference type="PANTHER" id="PTHR10272">
    <property type="entry name" value="PLATELET-ACTIVATING FACTOR ACETYLHYDROLASE"/>
    <property type="match status" value="1"/>
</dbReference>
<evidence type="ECO:0000313" key="5">
    <source>
        <dbReference type="EMBL" id="KAJ3123933.1"/>
    </source>
</evidence>
<evidence type="ECO:0000256" key="3">
    <source>
        <dbReference type="ARBA" id="ARBA00022963"/>
    </source>
</evidence>
<keyword evidence="4" id="KW-0443">Lipid metabolism</keyword>
<dbReference type="GO" id="GO:0016042">
    <property type="term" value="P:lipid catabolic process"/>
    <property type="evidence" value="ECO:0007669"/>
    <property type="project" value="UniProtKB-KW"/>
</dbReference>
<protein>
    <recommendedName>
        <fullName evidence="1">1-alkyl-2-acetylglycerophosphocholine esterase</fullName>
        <ecNumber evidence="1">3.1.1.47</ecNumber>
    </recommendedName>
</protein>
<keyword evidence="2" id="KW-0378">Hydrolase</keyword>
<dbReference type="Proteomes" id="UP001211907">
    <property type="component" value="Unassembled WGS sequence"/>
</dbReference>
<dbReference type="Gene3D" id="3.40.50.1820">
    <property type="entry name" value="alpha/beta hydrolase"/>
    <property type="match status" value="1"/>
</dbReference>
<dbReference type="SUPFAM" id="SSF53474">
    <property type="entry name" value="alpha/beta-Hydrolases"/>
    <property type="match status" value="1"/>
</dbReference>
<evidence type="ECO:0000256" key="4">
    <source>
        <dbReference type="ARBA" id="ARBA00023098"/>
    </source>
</evidence>
<evidence type="ECO:0000313" key="6">
    <source>
        <dbReference type="Proteomes" id="UP001211907"/>
    </source>
</evidence>
<dbReference type="InterPro" id="IPR029058">
    <property type="entry name" value="AB_hydrolase_fold"/>
</dbReference>
<accession>A0AAD5T471</accession>
<name>A0AAD5T471_9FUNG</name>
<dbReference type="PANTHER" id="PTHR10272:SF0">
    <property type="entry name" value="PLATELET-ACTIVATING FACTOR ACETYLHYDROLASE"/>
    <property type="match status" value="1"/>
</dbReference>